<dbReference type="RefSeq" id="WP_148395883.1">
    <property type="nucleotide sequence ID" value="NZ_JAOSHN010000003.1"/>
</dbReference>
<organism evidence="2 3">
    <name type="scientific">Hominibacterium faecale</name>
    <dbReference type="NCBI Taxonomy" id="2839743"/>
    <lineage>
        <taxon>Bacteria</taxon>
        <taxon>Bacillati</taxon>
        <taxon>Bacillota</taxon>
        <taxon>Clostridia</taxon>
        <taxon>Peptostreptococcales</taxon>
        <taxon>Anaerovoracaceae</taxon>
        <taxon>Hominibacterium</taxon>
    </lineage>
</organism>
<dbReference type="Pfam" id="PF00583">
    <property type="entry name" value="Acetyltransf_1"/>
    <property type="match status" value="1"/>
</dbReference>
<comment type="caution">
    <text evidence="2">The sequence shown here is derived from an EMBL/GenBank/DDBJ whole genome shotgun (WGS) entry which is preliminary data.</text>
</comment>
<name>A0A9J6QM63_9FIRM</name>
<sequence>MSNSVLLREFQNQDRKALEKIISKTWNYEEFCGPKAAAKLARVYLNSCLIQQTFTRVALIDHVPVGIIMGKNTAACKCPLPQKVRWLFSIVSLMLCKEGRKASKLFKNVTQIDQALLDSTGKTYPGEVAFFAVDETHRGKGVGRQLFQSLLAYMEEEKLHEFYLFTDTSCNYQFYEHQGMKRRGRQDAAYTIKGREVRMSYFLYEYAART</sequence>
<reference evidence="2" key="1">
    <citation type="submission" date="2022-09" db="EMBL/GenBank/DDBJ databases">
        <title>Culturomic study of gut microbiota in children with autism spectrum disorder.</title>
        <authorList>
            <person name="Efimov B.A."/>
            <person name="Chaplin A.V."/>
            <person name="Sokolova S.R."/>
            <person name="Pikina A.P."/>
            <person name="Korzhanova M."/>
            <person name="Belova V."/>
            <person name="Korostin D."/>
        </authorList>
    </citation>
    <scope>NUCLEOTIDE SEQUENCE</scope>
    <source>
        <strain evidence="2">ASD5510</strain>
    </source>
</reference>
<evidence type="ECO:0000313" key="2">
    <source>
        <dbReference type="EMBL" id="MCU7378265.1"/>
    </source>
</evidence>
<dbReference type="SUPFAM" id="SSF55729">
    <property type="entry name" value="Acyl-CoA N-acyltransferases (Nat)"/>
    <property type="match status" value="1"/>
</dbReference>
<evidence type="ECO:0000313" key="3">
    <source>
        <dbReference type="Proteomes" id="UP001065549"/>
    </source>
</evidence>
<evidence type="ECO:0000259" key="1">
    <source>
        <dbReference type="PROSITE" id="PS51186"/>
    </source>
</evidence>
<dbReference type="EMBL" id="JAOSHN010000003">
    <property type="protein sequence ID" value="MCU7378265.1"/>
    <property type="molecule type" value="Genomic_DNA"/>
</dbReference>
<proteinExistence type="predicted"/>
<protein>
    <submittedName>
        <fullName evidence="2">GNAT family N-acetyltransferase</fullName>
    </submittedName>
</protein>
<accession>A0A9J6QM63</accession>
<feature type="domain" description="N-acetyltransferase" evidence="1">
    <location>
        <begin position="5"/>
        <end position="204"/>
    </location>
</feature>
<dbReference type="InterPro" id="IPR000182">
    <property type="entry name" value="GNAT_dom"/>
</dbReference>
<keyword evidence="3" id="KW-1185">Reference proteome</keyword>
<gene>
    <name evidence="2" type="ORF">OBO34_07835</name>
</gene>
<dbReference type="CDD" id="cd04301">
    <property type="entry name" value="NAT_SF"/>
    <property type="match status" value="1"/>
</dbReference>
<dbReference type="Gene3D" id="3.40.630.30">
    <property type="match status" value="1"/>
</dbReference>
<dbReference type="GO" id="GO:0016747">
    <property type="term" value="F:acyltransferase activity, transferring groups other than amino-acyl groups"/>
    <property type="evidence" value="ECO:0007669"/>
    <property type="project" value="InterPro"/>
</dbReference>
<dbReference type="InterPro" id="IPR016181">
    <property type="entry name" value="Acyl_CoA_acyltransferase"/>
</dbReference>
<dbReference type="PROSITE" id="PS51186">
    <property type="entry name" value="GNAT"/>
    <property type="match status" value="1"/>
</dbReference>
<dbReference type="AlphaFoldDB" id="A0A9J6QM63"/>
<dbReference type="Proteomes" id="UP001065549">
    <property type="component" value="Unassembled WGS sequence"/>
</dbReference>